<comment type="caution">
    <text evidence="1">The sequence shown here is derived from an EMBL/GenBank/DDBJ whole genome shotgun (WGS) entry which is preliminary data.</text>
</comment>
<dbReference type="InterPro" id="IPR032675">
    <property type="entry name" value="LRR_dom_sf"/>
</dbReference>
<keyword evidence="2" id="KW-1185">Reference proteome</keyword>
<dbReference type="AlphaFoldDB" id="A0A2P5DLV4"/>
<organism evidence="1 2">
    <name type="scientific">Parasponia andersonii</name>
    <name type="common">Sponia andersonii</name>
    <dbReference type="NCBI Taxonomy" id="3476"/>
    <lineage>
        <taxon>Eukaryota</taxon>
        <taxon>Viridiplantae</taxon>
        <taxon>Streptophyta</taxon>
        <taxon>Embryophyta</taxon>
        <taxon>Tracheophyta</taxon>
        <taxon>Spermatophyta</taxon>
        <taxon>Magnoliopsida</taxon>
        <taxon>eudicotyledons</taxon>
        <taxon>Gunneridae</taxon>
        <taxon>Pentapetalae</taxon>
        <taxon>rosids</taxon>
        <taxon>fabids</taxon>
        <taxon>Rosales</taxon>
        <taxon>Cannabaceae</taxon>
        <taxon>Parasponia</taxon>
    </lineage>
</organism>
<dbReference type="OrthoDB" id="10372986at2759"/>
<name>A0A2P5DLV4_PARAD</name>
<protein>
    <submittedName>
        <fullName evidence="1">LRR domain containing protein</fullName>
    </submittedName>
</protein>
<reference evidence="2" key="1">
    <citation type="submission" date="2016-06" db="EMBL/GenBank/DDBJ databases">
        <title>Parallel loss of symbiosis genes in relatives of nitrogen-fixing non-legume Parasponia.</title>
        <authorList>
            <person name="Van Velzen R."/>
            <person name="Holmer R."/>
            <person name="Bu F."/>
            <person name="Rutten L."/>
            <person name="Van Zeijl A."/>
            <person name="Liu W."/>
            <person name="Santuari L."/>
            <person name="Cao Q."/>
            <person name="Sharma T."/>
            <person name="Shen D."/>
            <person name="Roswanjaya Y."/>
            <person name="Wardhani T."/>
            <person name="Kalhor M.S."/>
            <person name="Jansen J."/>
            <person name="Van den Hoogen J."/>
            <person name="Gungor B."/>
            <person name="Hartog M."/>
            <person name="Hontelez J."/>
            <person name="Verver J."/>
            <person name="Yang W.-C."/>
            <person name="Schijlen E."/>
            <person name="Repin R."/>
            <person name="Schilthuizen M."/>
            <person name="Schranz E."/>
            <person name="Heidstra R."/>
            <person name="Miyata K."/>
            <person name="Fedorova E."/>
            <person name="Kohlen W."/>
            <person name="Bisseling T."/>
            <person name="Smit S."/>
            <person name="Geurts R."/>
        </authorList>
    </citation>
    <scope>NUCLEOTIDE SEQUENCE [LARGE SCALE GENOMIC DNA]</scope>
    <source>
        <strain evidence="2">cv. WU1-14</strain>
    </source>
</reference>
<dbReference type="Gene3D" id="3.80.10.10">
    <property type="entry name" value="Ribonuclease Inhibitor"/>
    <property type="match status" value="1"/>
</dbReference>
<dbReference type="EMBL" id="JXTB01000029">
    <property type="protein sequence ID" value="PON74266.1"/>
    <property type="molecule type" value="Genomic_DNA"/>
</dbReference>
<accession>A0A2P5DLV4</accession>
<gene>
    <name evidence="1" type="ORF">PanWU01x14_050980</name>
</gene>
<sequence>MDSAFPSLEIFSISECDGQHSLLEGGLPLSLKQIDVESGNNLTTFGQKAFQRLTSLKKSEISKCDSLQCLSRRLPTSLCGLTIRYCDLLTGRLQRETREDWPIVALSTQAGTTLLVINDVYITSFINYCLLSSFWVYVCHISSINQNIVFMHASFQLNKPE</sequence>
<evidence type="ECO:0000313" key="1">
    <source>
        <dbReference type="EMBL" id="PON74266.1"/>
    </source>
</evidence>
<dbReference type="Proteomes" id="UP000237105">
    <property type="component" value="Unassembled WGS sequence"/>
</dbReference>
<dbReference type="SUPFAM" id="SSF52058">
    <property type="entry name" value="L domain-like"/>
    <property type="match status" value="1"/>
</dbReference>
<proteinExistence type="predicted"/>
<evidence type="ECO:0000313" key="2">
    <source>
        <dbReference type="Proteomes" id="UP000237105"/>
    </source>
</evidence>